<protein>
    <submittedName>
        <fullName evidence="1">Uncharacterized protein</fullName>
    </submittedName>
</protein>
<comment type="caution">
    <text evidence="1">The sequence shown here is derived from an EMBL/GenBank/DDBJ whole genome shotgun (WGS) entry which is preliminary data.</text>
</comment>
<reference evidence="1" key="1">
    <citation type="submission" date="2020-05" db="EMBL/GenBank/DDBJ databases">
        <title>Large-scale comparative analyses of tick genomes elucidate their genetic diversity and vector capacities.</title>
        <authorList>
            <person name="Jia N."/>
            <person name="Wang J."/>
            <person name="Shi W."/>
            <person name="Du L."/>
            <person name="Sun Y."/>
            <person name="Zhan W."/>
            <person name="Jiang J."/>
            <person name="Wang Q."/>
            <person name="Zhang B."/>
            <person name="Ji P."/>
            <person name="Sakyi L.B."/>
            <person name="Cui X."/>
            <person name="Yuan T."/>
            <person name="Jiang B."/>
            <person name="Yang W."/>
            <person name="Lam T.T.-Y."/>
            <person name="Chang Q."/>
            <person name="Ding S."/>
            <person name="Wang X."/>
            <person name="Zhu J."/>
            <person name="Ruan X."/>
            <person name="Zhao L."/>
            <person name="Wei J."/>
            <person name="Que T."/>
            <person name="Du C."/>
            <person name="Cheng J."/>
            <person name="Dai P."/>
            <person name="Han X."/>
            <person name="Huang E."/>
            <person name="Gao Y."/>
            <person name="Liu J."/>
            <person name="Shao H."/>
            <person name="Ye R."/>
            <person name="Li L."/>
            <person name="Wei W."/>
            <person name="Wang X."/>
            <person name="Wang C."/>
            <person name="Yang T."/>
            <person name="Huo Q."/>
            <person name="Li W."/>
            <person name="Guo W."/>
            <person name="Chen H."/>
            <person name="Zhou L."/>
            <person name="Ni X."/>
            <person name="Tian J."/>
            <person name="Zhou Y."/>
            <person name="Sheng Y."/>
            <person name="Liu T."/>
            <person name="Pan Y."/>
            <person name="Xia L."/>
            <person name="Li J."/>
            <person name="Zhao F."/>
            <person name="Cao W."/>
        </authorList>
    </citation>
    <scope>NUCLEOTIDE SEQUENCE</scope>
    <source>
        <strain evidence="1">Hyas-2018</strain>
    </source>
</reference>
<evidence type="ECO:0000313" key="1">
    <source>
        <dbReference type="EMBL" id="KAH6930932.1"/>
    </source>
</evidence>
<keyword evidence="2" id="KW-1185">Reference proteome</keyword>
<dbReference type="EMBL" id="CM023485">
    <property type="protein sequence ID" value="KAH6930932.1"/>
    <property type="molecule type" value="Genomic_DNA"/>
</dbReference>
<sequence length="154" mass="16901">MVAAHFSSQMDTGRRADRRRSAPAAINETLRCRGTRTLRYALPPACPWCLQSVDFYKKTAAESQRGSRSPSSDASGQSAEPSRTLESAMQIFGSLRQTKCVSGSHEVLFFQGLFATFPAASERQGDESKAHLKAAIKSRKNVQAWKTDTSAKTK</sequence>
<gene>
    <name evidence="1" type="ORF">HPB50_021034</name>
</gene>
<proteinExistence type="predicted"/>
<evidence type="ECO:0000313" key="2">
    <source>
        <dbReference type="Proteomes" id="UP000821845"/>
    </source>
</evidence>
<accession>A0ACB7S6X3</accession>
<name>A0ACB7S6X3_HYAAI</name>
<dbReference type="Proteomes" id="UP000821845">
    <property type="component" value="Chromosome 5"/>
</dbReference>
<organism evidence="1 2">
    <name type="scientific">Hyalomma asiaticum</name>
    <name type="common">Tick</name>
    <dbReference type="NCBI Taxonomy" id="266040"/>
    <lineage>
        <taxon>Eukaryota</taxon>
        <taxon>Metazoa</taxon>
        <taxon>Ecdysozoa</taxon>
        <taxon>Arthropoda</taxon>
        <taxon>Chelicerata</taxon>
        <taxon>Arachnida</taxon>
        <taxon>Acari</taxon>
        <taxon>Parasitiformes</taxon>
        <taxon>Ixodida</taxon>
        <taxon>Ixodoidea</taxon>
        <taxon>Ixodidae</taxon>
        <taxon>Hyalomminae</taxon>
        <taxon>Hyalomma</taxon>
    </lineage>
</organism>